<feature type="chain" id="PRO_5014830301" evidence="1">
    <location>
        <begin position="22"/>
        <end position="59"/>
    </location>
</feature>
<proteinExistence type="predicted"/>
<dbReference type="AlphaFoldDB" id="A0A2K8UEF8"/>
<evidence type="ECO:0000313" key="2">
    <source>
        <dbReference type="EMBL" id="AUB83932.1"/>
    </source>
</evidence>
<feature type="signal peptide" evidence="1">
    <location>
        <begin position="1"/>
        <end position="21"/>
    </location>
</feature>
<accession>A0A2K8UEF8</accession>
<sequence>MRIRHIAAALTLAGLAWGALAGTQVPPAPPVGPAAAVLGAAIDTTDPEALRDAILTPLS</sequence>
<keyword evidence="3" id="KW-1185">Reference proteome</keyword>
<reference evidence="2 3" key="1">
    <citation type="submission" date="2017-03" db="EMBL/GenBank/DDBJ databases">
        <title>Complete genome sequence of Candidatus 'Thiodictyon syntrophicum' sp. nov. strain Cad16T, a photolithoautotroph purple sulfur bacterium isolated from an alpine meromictic lake.</title>
        <authorList>
            <person name="Luedin S.M."/>
            <person name="Pothier J.F."/>
            <person name="Danza F."/>
            <person name="Storelli N."/>
            <person name="Wittwer M."/>
            <person name="Tonolla M."/>
        </authorList>
    </citation>
    <scope>NUCLEOTIDE SEQUENCE [LARGE SCALE GENOMIC DNA]</scope>
    <source>
        <strain evidence="2 3">Cad16T</strain>
    </source>
</reference>
<keyword evidence="1" id="KW-0732">Signal</keyword>
<protein>
    <submittedName>
        <fullName evidence="2">Uncharacterized protein</fullName>
    </submittedName>
</protein>
<gene>
    <name evidence="2" type="ORF">THSYN_25370</name>
</gene>
<organism evidence="2 3">
    <name type="scientific">Candidatus Thiodictyon syntrophicum</name>
    <dbReference type="NCBI Taxonomy" id="1166950"/>
    <lineage>
        <taxon>Bacteria</taxon>
        <taxon>Pseudomonadati</taxon>
        <taxon>Pseudomonadota</taxon>
        <taxon>Gammaproteobacteria</taxon>
        <taxon>Chromatiales</taxon>
        <taxon>Chromatiaceae</taxon>
        <taxon>Thiodictyon</taxon>
    </lineage>
</organism>
<dbReference type="Proteomes" id="UP000232638">
    <property type="component" value="Chromosome"/>
</dbReference>
<name>A0A2K8UEF8_9GAMM</name>
<evidence type="ECO:0000313" key="3">
    <source>
        <dbReference type="Proteomes" id="UP000232638"/>
    </source>
</evidence>
<dbReference type="EMBL" id="CP020370">
    <property type="protein sequence ID" value="AUB83932.1"/>
    <property type="molecule type" value="Genomic_DNA"/>
</dbReference>
<evidence type="ECO:0000256" key="1">
    <source>
        <dbReference type="SAM" id="SignalP"/>
    </source>
</evidence>
<dbReference type="RefSeq" id="WP_100921607.1">
    <property type="nucleotide sequence ID" value="NZ_CP020370.1"/>
</dbReference>
<dbReference type="KEGG" id="tsy:THSYN_25370"/>